<dbReference type="EMBL" id="JBJUIK010000002">
    <property type="protein sequence ID" value="KAL3535510.1"/>
    <property type="molecule type" value="Genomic_DNA"/>
</dbReference>
<dbReference type="Pfam" id="PF20067">
    <property type="entry name" value="SSL_N"/>
    <property type="match status" value="2"/>
</dbReference>
<dbReference type="SUPFAM" id="SSF63829">
    <property type="entry name" value="Calcium-dependent phosphotriesterase"/>
    <property type="match status" value="2"/>
</dbReference>
<dbReference type="Proteomes" id="UP001630127">
    <property type="component" value="Unassembled WGS sequence"/>
</dbReference>
<comment type="subcellular location">
    <subcellularLocation>
        <location evidence="1">Vacuole</location>
    </subcellularLocation>
</comment>
<dbReference type="AlphaFoldDB" id="A0ABD3AW87"/>
<comment type="similarity">
    <text evidence="2">Belongs to the strictosidine synthase family.</text>
</comment>
<evidence type="ECO:0000313" key="7">
    <source>
        <dbReference type="Proteomes" id="UP001630127"/>
    </source>
</evidence>
<dbReference type="InterPro" id="IPR018119">
    <property type="entry name" value="Strictosidine_synth_cons-reg"/>
</dbReference>
<dbReference type="Pfam" id="PF03088">
    <property type="entry name" value="Str_synth"/>
    <property type="match status" value="2"/>
</dbReference>
<dbReference type="PANTHER" id="PTHR10426:SF68">
    <property type="entry name" value="OS07G0614000 PROTEIN"/>
    <property type="match status" value="1"/>
</dbReference>
<dbReference type="GO" id="GO:0005773">
    <property type="term" value="C:vacuole"/>
    <property type="evidence" value="ECO:0007669"/>
    <property type="project" value="UniProtKB-SubCell"/>
</dbReference>
<protein>
    <recommendedName>
        <fullName evidence="5">Strictosidine synthase conserved region domain-containing protein</fullName>
    </recommendedName>
</protein>
<accession>A0ABD3AW87</accession>
<name>A0ABD3AW87_9GENT</name>
<feature type="domain" description="Strictosidine synthase conserved region" evidence="5">
    <location>
        <begin position="156"/>
        <end position="239"/>
    </location>
</feature>
<gene>
    <name evidence="6" type="ORF">ACH5RR_003971</name>
</gene>
<keyword evidence="3" id="KW-0926">Vacuole</keyword>
<reference evidence="6 7" key="1">
    <citation type="submission" date="2024-11" db="EMBL/GenBank/DDBJ databases">
        <title>A near-complete genome assembly of Cinchona calisaya.</title>
        <authorList>
            <person name="Lian D.C."/>
            <person name="Zhao X.W."/>
            <person name="Wei L."/>
        </authorList>
    </citation>
    <scope>NUCLEOTIDE SEQUENCE [LARGE SCALE GENOMIC DNA]</scope>
    <source>
        <tissue evidence="6">Nenye</tissue>
    </source>
</reference>
<evidence type="ECO:0000256" key="4">
    <source>
        <dbReference type="ARBA" id="ARBA00023180"/>
    </source>
</evidence>
<organism evidence="6 7">
    <name type="scientific">Cinchona calisaya</name>
    <dbReference type="NCBI Taxonomy" id="153742"/>
    <lineage>
        <taxon>Eukaryota</taxon>
        <taxon>Viridiplantae</taxon>
        <taxon>Streptophyta</taxon>
        <taxon>Embryophyta</taxon>
        <taxon>Tracheophyta</taxon>
        <taxon>Spermatophyta</taxon>
        <taxon>Magnoliopsida</taxon>
        <taxon>eudicotyledons</taxon>
        <taxon>Gunneridae</taxon>
        <taxon>Pentapetalae</taxon>
        <taxon>asterids</taxon>
        <taxon>lamiids</taxon>
        <taxon>Gentianales</taxon>
        <taxon>Rubiaceae</taxon>
        <taxon>Cinchonoideae</taxon>
        <taxon>Cinchoneae</taxon>
        <taxon>Cinchona</taxon>
    </lineage>
</organism>
<keyword evidence="4" id="KW-0325">Glycoprotein</keyword>
<comment type="caution">
    <text evidence="6">The sequence shown here is derived from an EMBL/GenBank/DDBJ whole genome shotgun (WGS) entry which is preliminary data.</text>
</comment>
<dbReference type="InterPro" id="IPR011042">
    <property type="entry name" value="6-blade_b-propeller_TolB-like"/>
</dbReference>
<feature type="domain" description="Strictosidine synthase conserved region" evidence="5">
    <location>
        <begin position="450"/>
        <end position="502"/>
    </location>
</feature>
<evidence type="ECO:0000259" key="5">
    <source>
        <dbReference type="Pfam" id="PF03088"/>
    </source>
</evidence>
<dbReference type="PANTHER" id="PTHR10426">
    <property type="entry name" value="STRICTOSIDINE SYNTHASE-RELATED"/>
    <property type="match status" value="1"/>
</dbReference>
<proteinExistence type="inferred from homology"/>
<dbReference type="FunFam" id="2.120.10.30:FF:000066">
    <property type="entry name" value="ABC transporter permease protein"/>
    <property type="match status" value="1"/>
</dbReference>
<evidence type="ECO:0000256" key="1">
    <source>
        <dbReference type="ARBA" id="ARBA00004116"/>
    </source>
</evidence>
<keyword evidence="7" id="KW-1185">Reference proteome</keyword>
<evidence type="ECO:0000256" key="2">
    <source>
        <dbReference type="ARBA" id="ARBA00009191"/>
    </source>
</evidence>
<dbReference type="Gene3D" id="2.120.10.30">
    <property type="entry name" value="TolB, C-terminal domain"/>
    <property type="match status" value="2"/>
</dbReference>
<sequence>MDFIGFIKTCSSFLIACLLAVGVQVFFFSPISPDILEFPPASSSSQQLFPSNSKLQEVIKLGEGLVQSEDVSVDKMGILYTANTDGWIKKLHRNGSWDNWKWIDSKAGLAGITTLAAGGLIVCDLEQGLLKVNEDGVTLLASQVNGIKIRFADNVVEARDGSVYFSVASTKFGVQDWYLDVLEAKPHGQLLKYDPASQETSIVLDNLAFANGVTFSPDQDFLIVCETWKYRCLKYWLKGQMRGKMEIFIDNLPGAPDNINLAPDGTFWIALLELTSRRLKYVHRSKALKHLVATFPGLVAQVHGIYTKAMVAKVDRDGKIIKILEDPTGKVMSFVTSALEFQGHLYLASPGFLIASLLAVGVQVFFFSPISPDILEFPPAYSSSLKFPSNSKLQEVIKLGEGLVQSEDVSVDKMGVLYTSTKDGYQIVQSKQEMEVCISVCQAPNADSEMLDLLEAKPHGLLLKYDPAMEETSILLHDLFFANGVALSPDQEFLVVCETWKKCKEKTEIFVDNLPGAPDNIKLAPDGTFWITLLEDSDQIDGKFTKAMVAKVDRDGKIIKILQDPTGKVMSFVTSALEFQGHLYLTSPAYNFMGKLPL</sequence>
<evidence type="ECO:0000313" key="6">
    <source>
        <dbReference type="EMBL" id="KAL3535510.1"/>
    </source>
</evidence>
<evidence type="ECO:0000256" key="3">
    <source>
        <dbReference type="ARBA" id="ARBA00022554"/>
    </source>
</evidence>